<evidence type="ECO:0000256" key="1">
    <source>
        <dbReference type="ARBA" id="ARBA00006987"/>
    </source>
</evidence>
<dbReference type="Gene3D" id="3.40.190.150">
    <property type="entry name" value="Bordetella uptake gene, domain 1"/>
    <property type="match status" value="1"/>
</dbReference>
<dbReference type="Pfam" id="PF03401">
    <property type="entry name" value="TctC"/>
    <property type="match status" value="1"/>
</dbReference>
<dbReference type="OrthoDB" id="8678477at2"/>
<dbReference type="RefSeq" id="WP_129148276.1">
    <property type="nucleotide sequence ID" value="NZ_JBHSDO010000016.1"/>
</dbReference>
<sequence length="336" mass="34755">MNRSIRTPLASLAFRVAVATACLSALLSPATAATAAANYPTNPIRIIVPFAAGGTSDLVTRILAQAMGTELHVPVIVDNRPGAGGNIGSELVARSAPDGYTLLMGTVATHGINTSLYKRMPFDPVKDFAPVSLVASTPSVLEVNPSLPVKSVADLIAYAKAHPGKLYFGSAGNGSSHHLAGELFDSMAGVKMNHVPYRGTAAAVTDTIGGQVQVIFDTLPSAMPFVKSGQLRALAVTSAQRDPALPDLPTLAEAGLPGYEVGSWYGLLAPAGTPPAVVDRIGKLVAQIVRRPDIQQKLQAQGATAVGSTPAEFATHIASEIRKWKPVVQASGAQVD</sequence>
<dbReference type="InterPro" id="IPR005064">
    <property type="entry name" value="BUG"/>
</dbReference>
<protein>
    <submittedName>
        <fullName evidence="3">LacI family transcriptional regulator</fullName>
    </submittedName>
</protein>
<keyword evidence="4" id="KW-1185">Reference proteome</keyword>
<feature type="signal peptide" evidence="2">
    <location>
        <begin position="1"/>
        <end position="32"/>
    </location>
</feature>
<accession>A0A4Q1HP93</accession>
<gene>
    <name evidence="3" type="ORF">C7R54_00670</name>
</gene>
<keyword evidence="2" id="KW-0732">Signal</keyword>
<proteinExistence type="inferred from homology"/>
<dbReference type="PANTHER" id="PTHR42928">
    <property type="entry name" value="TRICARBOXYLATE-BINDING PROTEIN"/>
    <property type="match status" value="1"/>
</dbReference>
<feature type="chain" id="PRO_5020290592" evidence="2">
    <location>
        <begin position="33"/>
        <end position="336"/>
    </location>
</feature>
<dbReference type="InterPro" id="IPR042100">
    <property type="entry name" value="Bug_dom1"/>
</dbReference>
<dbReference type="SUPFAM" id="SSF53850">
    <property type="entry name" value="Periplasmic binding protein-like II"/>
    <property type="match status" value="1"/>
</dbReference>
<comment type="caution">
    <text evidence="3">The sequence shown here is derived from an EMBL/GenBank/DDBJ whole genome shotgun (WGS) entry which is preliminary data.</text>
</comment>
<dbReference type="Proteomes" id="UP000290849">
    <property type="component" value="Unassembled WGS sequence"/>
</dbReference>
<dbReference type="EMBL" id="PYAL01000001">
    <property type="protein sequence ID" value="RXN92313.1"/>
    <property type="molecule type" value="Genomic_DNA"/>
</dbReference>
<evidence type="ECO:0000256" key="2">
    <source>
        <dbReference type="SAM" id="SignalP"/>
    </source>
</evidence>
<name>A0A4Q1HP93_9BURK</name>
<evidence type="ECO:0000313" key="4">
    <source>
        <dbReference type="Proteomes" id="UP000290849"/>
    </source>
</evidence>
<dbReference type="AlphaFoldDB" id="A0A4Q1HP93"/>
<organism evidence="3 4">
    <name type="scientific">Achromobacter aloeverae</name>
    <dbReference type="NCBI Taxonomy" id="1750518"/>
    <lineage>
        <taxon>Bacteria</taxon>
        <taxon>Pseudomonadati</taxon>
        <taxon>Pseudomonadota</taxon>
        <taxon>Betaproteobacteria</taxon>
        <taxon>Burkholderiales</taxon>
        <taxon>Alcaligenaceae</taxon>
        <taxon>Achromobacter</taxon>
    </lineage>
</organism>
<dbReference type="PANTHER" id="PTHR42928:SF5">
    <property type="entry name" value="BLR1237 PROTEIN"/>
    <property type="match status" value="1"/>
</dbReference>
<dbReference type="PIRSF" id="PIRSF017082">
    <property type="entry name" value="YflP"/>
    <property type="match status" value="1"/>
</dbReference>
<reference evidence="3 4" key="1">
    <citation type="journal article" date="2017" name="Int. J. Syst. Evol. Microbiol.">
        <title>Achromobacter aloeverae sp. nov., isolated from the root of Aloe vera (L.) Burm.f.</title>
        <authorList>
            <person name="Kuncharoen N."/>
            <person name="Muramatsu Y."/>
            <person name="Shibata C."/>
            <person name="Kamakura Y."/>
            <person name="Nakagawa Y."/>
            <person name="Tanasupawat S."/>
        </authorList>
    </citation>
    <scope>NUCLEOTIDE SEQUENCE [LARGE SCALE GENOMIC DNA]</scope>
    <source>
        <strain evidence="3 4">AVA-1</strain>
    </source>
</reference>
<evidence type="ECO:0000313" key="3">
    <source>
        <dbReference type="EMBL" id="RXN92313.1"/>
    </source>
</evidence>
<comment type="similarity">
    <text evidence="1">Belongs to the UPF0065 (bug) family.</text>
</comment>
<dbReference type="CDD" id="cd13578">
    <property type="entry name" value="PBP2_Bug27"/>
    <property type="match status" value="1"/>
</dbReference>
<dbReference type="Gene3D" id="3.40.190.10">
    <property type="entry name" value="Periplasmic binding protein-like II"/>
    <property type="match status" value="1"/>
</dbReference>